<reference evidence="2 3" key="2">
    <citation type="submission" date="2018-11" db="EMBL/GenBank/DDBJ databases">
        <authorList>
            <consortium name="Pathogen Informatics"/>
        </authorList>
    </citation>
    <scope>NUCLEOTIDE SEQUENCE [LARGE SCALE GENOMIC DNA]</scope>
    <source>
        <strain evidence="2 3">Costa Rica</strain>
    </source>
</reference>
<dbReference type="Proteomes" id="UP000267027">
    <property type="component" value="Unassembled WGS sequence"/>
</dbReference>
<evidence type="ECO:0000313" key="4">
    <source>
        <dbReference type="WBParaSite" id="ACOC_0000178101-mRNA-1"/>
    </source>
</evidence>
<gene>
    <name evidence="2" type="ORF">ACOC_LOCUS1782</name>
</gene>
<sequence length="272" mass="30636">MATCHQPLPADGIFSFMSIVIEIHPRVLQCDSEISEKLSFSVSISQWNYLKWYDEKHNRATKLNMKMFHRARIENGLAMVEEGGKAQSHAAGDGEVCLGKKTLPILATLSVLICSVNTTLMKQYILHNLKRRVRQYGQIAFINDDAIIAQATYPVDKCEPEKHGVDHGIDQKITFLIPIIAIPRRISFPLESIPYFAVVDVRVKIVSNSECCTVSVDTSQFAAMHRRMRPSVVVTAQLHNDDDDDDSDDDDDGNDHDDDSDEDDVDGYLREV</sequence>
<dbReference type="EMBL" id="UYYA01000293">
    <property type="protein sequence ID" value="VDM53367.1"/>
    <property type="molecule type" value="Genomic_DNA"/>
</dbReference>
<feature type="region of interest" description="Disordered" evidence="1">
    <location>
        <begin position="238"/>
        <end position="272"/>
    </location>
</feature>
<protein>
    <submittedName>
        <fullName evidence="4">Arrestin_C domain-containing protein</fullName>
    </submittedName>
</protein>
<name>A0A0R3PD18_ANGCS</name>
<organism evidence="4">
    <name type="scientific">Angiostrongylus costaricensis</name>
    <name type="common">Nematode worm</name>
    <dbReference type="NCBI Taxonomy" id="334426"/>
    <lineage>
        <taxon>Eukaryota</taxon>
        <taxon>Metazoa</taxon>
        <taxon>Ecdysozoa</taxon>
        <taxon>Nematoda</taxon>
        <taxon>Chromadorea</taxon>
        <taxon>Rhabditida</taxon>
        <taxon>Rhabditina</taxon>
        <taxon>Rhabditomorpha</taxon>
        <taxon>Strongyloidea</taxon>
        <taxon>Metastrongylidae</taxon>
        <taxon>Angiostrongylus</taxon>
    </lineage>
</organism>
<evidence type="ECO:0000313" key="3">
    <source>
        <dbReference type="Proteomes" id="UP000267027"/>
    </source>
</evidence>
<evidence type="ECO:0000313" key="2">
    <source>
        <dbReference type="EMBL" id="VDM53367.1"/>
    </source>
</evidence>
<evidence type="ECO:0000256" key="1">
    <source>
        <dbReference type="SAM" id="MobiDB-lite"/>
    </source>
</evidence>
<dbReference type="AlphaFoldDB" id="A0A0R3PD18"/>
<accession>A0A0R3PD18</accession>
<feature type="compositionally biased region" description="Acidic residues" evidence="1">
    <location>
        <begin position="241"/>
        <end position="266"/>
    </location>
</feature>
<dbReference type="WBParaSite" id="ACOC_0000178101-mRNA-1">
    <property type="protein sequence ID" value="ACOC_0000178101-mRNA-1"/>
    <property type="gene ID" value="ACOC_0000178101"/>
</dbReference>
<keyword evidence="3" id="KW-1185">Reference proteome</keyword>
<proteinExistence type="predicted"/>
<reference evidence="4" key="1">
    <citation type="submission" date="2017-02" db="UniProtKB">
        <authorList>
            <consortium name="WormBaseParasite"/>
        </authorList>
    </citation>
    <scope>IDENTIFICATION</scope>
</reference>